<dbReference type="EMBL" id="JAPWDV010000001">
    <property type="protein sequence ID" value="KAJ6222930.1"/>
    <property type="molecule type" value="Genomic_DNA"/>
</dbReference>
<keyword evidence="2" id="KW-0472">Membrane</keyword>
<accession>A0A9Q0MBM9</accession>
<keyword evidence="2" id="KW-0812">Transmembrane</keyword>
<protein>
    <submittedName>
        <fullName evidence="3">Uncharacterized protein</fullName>
    </submittedName>
</protein>
<feature type="region of interest" description="Disordered" evidence="1">
    <location>
        <begin position="95"/>
        <end position="124"/>
    </location>
</feature>
<evidence type="ECO:0000313" key="4">
    <source>
        <dbReference type="Proteomes" id="UP001142055"/>
    </source>
</evidence>
<comment type="caution">
    <text evidence="3">The sequence shown here is derived from an EMBL/GenBank/DDBJ whole genome shotgun (WGS) entry which is preliminary data.</text>
</comment>
<reference evidence="3" key="1">
    <citation type="submission" date="2022-12" db="EMBL/GenBank/DDBJ databases">
        <title>Genome assemblies of Blomia tropicalis.</title>
        <authorList>
            <person name="Cui Y."/>
        </authorList>
    </citation>
    <scope>NUCLEOTIDE SEQUENCE</scope>
    <source>
        <tissue evidence="3">Adult mites</tissue>
    </source>
</reference>
<feature type="compositionally biased region" description="Low complexity" evidence="1">
    <location>
        <begin position="149"/>
        <end position="176"/>
    </location>
</feature>
<organism evidence="3 4">
    <name type="scientific">Blomia tropicalis</name>
    <name type="common">Mite</name>
    <dbReference type="NCBI Taxonomy" id="40697"/>
    <lineage>
        <taxon>Eukaryota</taxon>
        <taxon>Metazoa</taxon>
        <taxon>Ecdysozoa</taxon>
        <taxon>Arthropoda</taxon>
        <taxon>Chelicerata</taxon>
        <taxon>Arachnida</taxon>
        <taxon>Acari</taxon>
        <taxon>Acariformes</taxon>
        <taxon>Sarcoptiformes</taxon>
        <taxon>Astigmata</taxon>
        <taxon>Glycyphagoidea</taxon>
        <taxon>Echimyopodidae</taxon>
        <taxon>Blomia</taxon>
    </lineage>
</organism>
<feature type="compositionally biased region" description="Acidic residues" evidence="1">
    <location>
        <begin position="96"/>
        <end position="105"/>
    </location>
</feature>
<dbReference type="Proteomes" id="UP001142055">
    <property type="component" value="Chromosome 1"/>
</dbReference>
<gene>
    <name evidence="3" type="ORF">RDWZM_001475</name>
</gene>
<keyword evidence="4" id="KW-1185">Reference proteome</keyword>
<evidence type="ECO:0000256" key="1">
    <source>
        <dbReference type="SAM" id="MobiDB-lite"/>
    </source>
</evidence>
<proteinExistence type="predicted"/>
<keyword evidence="2" id="KW-1133">Transmembrane helix</keyword>
<feature type="region of interest" description="Disordered" evidence="1">
    <location>
        <begin position="146"/>
        <end position="187"/>
    </location>
</feature>
<evidence type="ECO:0000313" key="3">
    <source>
        <dbReference type="EMBL" id="KAJ6222930.1"/>
    </source>
</evidence>
<dbReference type="AlphaFoldDB" id="A0A9Q0MBM9"/>
<sequence length="419" mass="46686">MESVPIPVGYGTGHGFSQSIKTQKIHSNMFPTDDDTDDGEDISSLRVRERNIADSGSNENDNGTMFRYIGYSLFMITLIAIASLLYIQIRGRFHSDDDDDGGDDDVNGRPTTNKDKHNPFALNRVPISRKERSALFLKEFTKSGLNGVSSSQSASSDDGSSSDASTSMSMSSMSATSHDDGPNKLLNDKLQMVKPPITDEDDHTDSIICVHNCSMAKINKSGIRITSLDENGKPFDQSTISTRAQLVKPFFVSAANDEQQSSHLSQFKSNDLYESVNNQYESIKSNYVKKNEMKKNNFDEQSQRICLPHETNVDDIQSKSALPSKPKPKIHSSSNTVVLYTKNRQNIPSMEQVVNETAELKDMKNPITLSPSLNSLLSTDENELGNENSEIVFGKRQPNLKTVTFSRQMNVRYYDKSRC</sequence>
<evidence type="ECO:0000256" key="2">
    <source>
        <dbReference type="SAM" id="Phobius"/>
    </source>
</evidence>
<name>A0A9Q0MBM9_BLOTA</name>
<feature type="transmembrane region" description="Helical" evidence="2">
    <location>
        <begin position="68"/>
        <end position="87"/>
    </location>
</feature>